<dbReference type="EMBL" id="ML986667">
    <property type="protein sequence ID" value="KAF2260963.1"/>
    <property type="molecule type" value="Genomic_DNA"/>
</dbReference>
<evidence type="ECO:0000313" key="2">
    <source>
        <dbReference type="EMBL" id="KAF2260963.1"/>
    </source>
</evidence>
<reference evidence="3" key="1">
    <citation type="journal article" date="2020" name="Stud. Mycol.">
        <title>101 Dothideomycetes genomes: A test case for predicting lifestyles and emergence of pathogens.</title>
        <authorList>
            <person name="Haridas S."/>
            <person name="Albert R."/>
            <person name="Binder M."/>
            <person name="Bloem J."/>
            <person name="LaButti K."/>
            <person name="Salamov A."/>
            <person name="Andreopoulos B."/>
            <person name="Baker S."/>
            <person name="Barry K."/>
            <person name="Bills G."/>
            <person name="Bluhm B."/>
            <person name="Cannon C."/>
            <person name="Castanera R."/>
            <person name="Culley D."/>
            <person name="Daum C."/>
            <person name="Ezra D."/>
            <person name="Gonzalez J."/>
            <person name="Henrissat B."/>
            <person name="Kuo A."/>
            <person name="Liang C."/>
            <person name="Lipzen A."/>
            <person name="Lutzoni F."/>
            <person name="Magnuson J."/>
            <person name="Mondo S."/>
            <person name="Nolan M."/>
            <person name="Ohm R."/>
            <person name="Pangilinan J."/>
            <person name="Park H.-J."/>
            <person name="Ramirez L."/>
            <person name="Alfaro M."/>
            <person name="Sun H."/>
            <person name="Tritt A."/>
            <person name="Yoshinaga Y."/>
            <person name="Zwiers L.-H."/>
            <person name="Turgeon B."/>
            <person name="Goodwin S."/>
            <person name="Spatafora J."/>
            <person name="Crous P."/>
            <person name="Grigoriev I."/>
        </authorList>
    </citation>
    <scope>NUCLEOTIDE SEQUENCE [LARGE SCALE GENOMIC DNA]</scope>
    <source>
        <strain evidence="3">CBS 304.66</strain>
    </source>
</reference>
<name>A0A9P4K2J4_9PLEO</name>
<feature type="region of interest" description="Disordered" evidence="1">
    <location>
        <begin position="33"/>
        <end position="60"/>
    </location>
</feature>
<sequence length="154" mass="16025">MRNLPEHAWQLAGPWNRTIFCLPVLPVPTLSTPTVSSLPTSYADTPRPGGEKTSSSVRSTHVAHCTRPLLLLPELFPDAPAPSAAAAAAAAAPAPAPAPTPHITNPSAVSAVLSIISPKEEPDAAMASPELYSRATKRLALTSHVAKKRPLPPA</sequence>
<protein>
    <submittedName>
        <fullName evidence="2">Uncharacterized protein</fullName>
    </submittedName>
</protein>
<keyword evidence="3" id="KW-1185">Reference proteome</keyword>
<dbReference type="AlphaFoldDB" id="A0A9P4K2J4"/>
<organism evidence="2 3">
    <name type="scientific">Lojkania enalia</name>
    <dbReference type="NCBI Taxonomy" id="147567"/>
    <lineage>
        <taxon>Eukaryota</taxon>
        <taxon>Fungi</taxon>
        <taxon>Dikarya</taxon>
        <taxon>Ascomycota</taxon>
        <taxon>Pezizomycotina</taxon>
        <taxon>Dothideomycetes</taxon>
        <taxon>Pleosporomycetidae</taxon>
        <taxon>Pleosporales</taxon>
        <taxon>Pleosporales incertae sedis</taxon>
        <taxon>Lojkania</taxon>
    </lineage>
</organism>
<feature type="region of interest" description="Disordered" evidence="1">
    <location>
        <begin position="83"/>
        <end position="103"/>
    </location>
</feature>
<proteinExistence type="predicted"/>
<feature type="compositionally biased region" description="Low complexity" evidence="1">
    <location>
        <begin position="83"/>
        <end position="93"/>
    </location>
</feature>
<evidence type="ECO:0000256" key="1">
    <source>
        <dbReference type="SAM" id="MobiDB-lite"/>
    </source>
</evidence>
<dbReference type="Proteomes" id="UP000800093">
    <property type="component" value="Unassembled WGS sequence"/>
</dbReference>
<accession>A0A9P4K2J4</accession>
<comment type="caution">
    <text evidence="2">The sequence shown here is derived from an EMBL/GenBank/DDBJ whole genome shotgun (WGS) entry which is preliminary data.</text>
</comment>
<gene>
    <name evidence="2" type="ORF">CC78DRAFT_584177</name>
</gene>
<evidence type="ECO:0000313" key="3">
    <source>
        <dbReference type="Proteomes" id="UP000800093"/>
    </source>
</evidence>